<dbReference type="AlphaFoldDB" id="A0A9N9DHQ4"/>
<keyword evidence="2" id="KW-1185">Reference proteome</keyword>
<reference evidence="1" key="1">
    <citation type="submission" date="2021-06" db="EMBL/GenBank/DDBJ databases">
        <authorList>
            <person name="Kallberg Y."/>
            <person name="Tangrot J."/>
            <person name="Rosling A."/>
        </authorList>
    </citation>
    <scope>NUCLEOTIDE SEQUENCE</scope>
    <source>
        <strain evidence="1">IA702</strain>
    </source>
</reference>
<dbReference type="Proteomes" id="UP000789572">
    <property type="component" value="Unassembled WGS sequence"/>
</dbReference>
<dbReference type="OrthoDB" id="2403661at2759"/>
<dbReference type="EMBL" id="CAJVPJ010003460">
    <property type="protein sequence ID" value="CAG8640366.1"/>
    <property type="molecule type" value="Genomic_DNA"/>
</dbReference>
<accession>A0A9N9DHQ4</accession>
<gene>
    <name evidence="1" type="ORF">POCULU_LOCUS9383</name>
</gene>
<evidence type="ECO:0000313" key="1">
    <source>
        <dbReference type="EMBL" id="CAG8640366.1"/>
    </source>
</evidence>
<feature type="non-terminal residue" evidence="1">
    <location>
        <position position="1"/>
    </location>
</feature>
<protein>
    <submittedName>
        <fullName evidence="1">4594_t:CDS:1</fullName>
    </submittedName>
</protein>
<comment type="caution">
    <text evidence="1">The sequence shown here is derived from an EMBL/GenBank/DDBJ whole genome shotgun (WGS) entry which is preliminary data.</text>
</comment>
<organism evidence="1 2">
    <name type="scientific">Paraglomus occultum</name>
    <dbReference type="NCBI Taxonomy" id="144539"/>
    <lineage>
        <taxon>Eukaryota</taxon>
        <taxon>Fungi</taxon>
        <taxon>Fungi incertae sedis</taxon>
        <taxon>Mucoromycota</taxon>
        <taxon>Glomeromycotina</taxon>
        <taxon>Glomeromycetes</taxon>
        <taxon>Paraglomerales</taxon>
        <taxon>Paraglomeraceae</taxon>
        <taxon>Paraglomus</taxon>
    </lineage>
</organism>
<sequence length="103" mass="11843">EYGSKYPAVKDLGIGGATNAGKKVMRRGWIDREKVSVTLPNIFESGKLKSLPRYLKETFTNFVVIDKPEYDLVLGHIWLMHTGYTIEINHYTLIDLKRSKKEN</sequence>
<evidence type="ECO:0000313" key="2">
    <source>
        <dbReference type="Proteomes" id="UP000789572"/>
    </source>
</evidence>
<name>A0A9N9DHQ4_9GLOM</name>
<proteinExistence type="predicted"/>